<feature type="chain" id="PRO_5001784730" evidence="9">
    <location>
        <begin position="20"/>
        <end position="271"/>
    </location>
</feature>
<dbReference type="GO" id="GO:0004252">
    <property type="term" value="F:serine-type endopeptidase activity"/>
    <property type="evidence" value="ECO:0007669"/>
    <property type="project" value="InterPro"/>
</dbReference>
<dbReference type="GO" id="GO:0045087">
    <property type="term" value="P:innate immune response"/>
    <property type="evidence" value="ECO:0007669"/>
    <property type="project" value="UniProtKB-KW"/>
</dbReference>
<dbReference type="InterPro" id="IPR009003">
    <property type="entry name" value="Peptidase_S1_PA"/>
</dbReference>
<evidence type="ECO:0000259" key="10">
    <source>
        <dbReference type="PROSITE" id="PS50240"/>
    </source>
</evidence>
<dbReference type="GO" id="GO:0006508">
    <property type="term" value="P:proteolysis"/>
    <property type="evidence" value="ECO:0007669"/>
    <property type="project" value="InterPro"/>
</dbReference>
<evidence type="ECO:0000313" key="11">
    <source>
        <dbReference type="EMBL" id="KFB49286.1"/>
    </source>
</evidence>
<gene>
    <name evidence="11" type="ORF">ZHAS_00017400</name>
</gene>
<keyword evidence="3" id="KW-0399">Innate immunity</keyword>
<keyword evidence="7" id="KW-0325">Glycoprotein</keyword>
<evidence type="ECO:0000256" key="4">
    <source>
        <dbReference type="ARBA" id="ARBA00022729"/>
    </source>
</evidence>
<evidence type="ECO:0000256" key="1">
    <source>
        <dbReference type="ARBA" id="ARBA00004613"/>
    </source>
</evidence>
<accession>A0A084WGE2</accession>
<comment type="subcellular location">
    <subcellularLocation>
        <location evidence="1">Secreted</location>
    </subcellularLocation>
</comment>
<evidence type="ECO:0000256" key="2">
    <source>
        <dbReference type="ARBA" id="ARBA00022525"/>
    </source>
</evidence>
<dbReference type="SUPFAM" id="SSF50494">
    <property type="entry name" value="Trypsin-like serine proteases"/>
    <property type="match status" value="1"/>
</dbReference>
<reference evidence="11 13" key="1">
    <citation type="journal article" date="2014" name="BMC Genomics">
        <title>Genome sequence of Anopheles sinensis provides insight into genetics basis of mosquito competence for malaria parasites.</title>
        <authorList>
            <person name="Zhou D."/>
            <person name="Zhang D."/>
            <person name="Ding G."/>
            <person name="Shi L."/>
            <person name="Hou Q."/>
            <person name="Ye Y."/>
            <person name="Xu Y."/>
            <person name="Zhou H."/>
            <person name="Xiong C."/>
            <person name="Li S."/>
            <person name="Yu J."/>
            <person name="Hong S."/>
            <person name="Yu X."/>
            <person name="Zou P."/>
            <person name="Chen C."/>
            <person name="Chang X."/>
            <person name="Wang W."/>
            <person name="Lv Y."/>
            <person name="Sun Y."/>
            <person name="Ma L."/>
            <person name="Shen B."/>
            <person name="Zhu C."/>
        </authorList>
    </citation>
    <scope>NUCLEOTIDE SEQUENCE [LARGE SCALE GENOMIC DNA]</scope>
</reference>
<dbReference type="AlphaFoldDB" id="A0A084WGE2"/>
<dbReference type="EMBL" id="ATLV01023554">
    <property type="status" value="NOT_ANNOTATED_CDS"/>
    <property type="molecule type" value="Genomic_DNA"/>
</dbReference>
<dbReference type="PANTHER" id="PTHR24256">
    <property type="entry name" value="TRYPTASE-RELATED"/>
    <property type="match status" value="1"/>
</dbReference>
<feature type="domain" description="Peptidase S1" evidence="10">
    <location>
        <begin position="13"/>
        <end position="257"/>
    </location>
</feature>
<evidence type="ECO:0000256" key="3">
    <source>
        <dbReference type="ARBA" id="ARBA00022588"/>
    </source>
</evidence>
<keyword evidence="4 9" id="KW-0732">Signal</keyword>
<proteinExistence type="inferred from homology"/>
<dbReference type="InterPro" id="IPR043504">
    <property type="entry name" value="Peptidase_S1_PA_chymotrypsin"/>
</dbReference>
<reference evidence="12" key="2">
    <citation type="submission" date="2020-05" db="UniProtKB">
        <authorList>
            <consortium name="EnsemblMetazoa"/>
        </authorList>
    </citation>
    <scope>IDENTIFICATION</scope>
</reference>
<evidence type="ECO:0000256" key="5">
    <source>
        <dbReference type="ARBA" id="ARBA00022859"/>
    </source>
</evidence>
<evidence type="ECO:0000313" key="12">
    <source>
        <dbReference type="EnsemblMetazoa" id="ASIC017400-PA"/>
    </source>
</evidence>
<dbReference type="STRING" id="74873.A0A084WGE2"/>
<keyword evidence="6" id="KW-1015">Disulfide bond</keyword>
<dbReference type="OrthoDB" id="10059102at2759"/>
<comment type="similarity">
    <text evidence="8">Belongs to the peptidase S1 family. CLIP subfamily.</text>
</comment>
<keyword evidence="13" id="KW-1185">Reference proteome</keyword>
<dbReference type="VEuPathDB" id="VectorBase:ASIS018487"/>
<evidence type="ECO:0000256" key="6">
    <source>
        <dbReference type="ARBA" id="ARBA00023157"/>
    </source>
</evidence>
<evidence type="ECO:0000256" key="8">
    <source>
        <dbReference type="ARBA" id="ARBA00024195"/>
    </source>
</evidence>
<protein>
    <submittedName>
        <fullName evidence="11">AGAP006489-PA-like protein</fullName>
    </submittedName>
</protein>
<evidence type="ECO:0000256" key="7">
    <source>
        <dbReference type="ARBA" id="ARBA00023180"/>
    </source>
</evidence>
<keyword evidence="2" id="KW-0964">Secreted</keyword>
<feature type="signal peptide" evidence="9">
    <location>
        <begin position="1"/>
        <end position="19"/>
    </location>
</feature>
<sequence>MEKFCALAFLLVCIAGILAQVPPAPRDVFPGEFPSVVVVKTPERDRFCLGEVIDATHVLTSAFCVLNADRSRVFPARLVRVFGGDIATRQISLTRQTRVAQHIFVHENYRSHAFENNLAVIRLAEPFHLPSNAIEPAEIRTRIVPDSHVCYALNWLRPAIGVTVTDTPRLQAAEVTIRNRDLCNVERLTEPNVREDNLCMQQSNTFETLQGDPLFCDGQLTAIHSWRWDLTQQTPIVSNLVSTQVRFHMHWIHQQLNRTQPMPAGWNPLEY</sequence>
<dbReference type="Pfam" id="PF00089">
    <property type="entry name" value="Trypsin"/>
    <property type="match status" value="1"/>
</dbReference>
<name>A0A084WGE2_ANOSI</name>
<dbReference type="EnsemblMetazoa" id="ASIC017400-RA">
    <property type="protein sequence ID" value="ASIC017400-PA"/>
    <property type="gene ID" value="ASIC017400"/>
</dbReference>
<keyword evidence="5" id="KW-0391">Immunity</keyword>
<dbReference type="SMART" id="SM00020">
    <property type="entry name" value="Tryp_SPc"/>
    <property type="match status" value="1"/>
</dbReference>
<dbReference type="VEuPathDB" id="VectorBase:ASIC017400"/>
<dbReference type="Proteomes" id="UP000030765">
    <property type="component" value="Unassembled WGS sequence"/>
</dbReference>
<dbReference type="Gene3D" id="2.40.10.10">
    <property type="entry name" value="Trypsin-like serine proteases"/>
    <property type="match status" value="1"/>
</dbReference>
<dbReference type="InterPro" id="IPR051487">
    <property type="entry name" value="Ser/Thr_Proteases_Immune/Dev"/>
</dbReference>
<dbReference type="InterPro" id="IPR001254">
    <property type="entry name" value="Trypsin_dom"/>
</dbReference>
<dbReference type="EMBL" id="KE525344">
    <property type="protein sequence ID" value="KFB49286.1"/>
    <property type="molecule type" value="Genomic_DNA"/>
</dbReference>
<dbReference type="PROSITE" id="PS50240">
    <property type="entry name" value="TRYPSIN_DOM"/>
    <property type="match status" value="1"/>
</dbReference>
<organism evidence="11">
    <name type="scientific">Anopheles sinensis</name>
    <name type="common">Mosquito</name>
    <dbReference type="NCBI Taxonomy" id="74873"/>
    <lineage>
        <taxon>Eukaryota</taxon>
        <taxon>Metazoa</taxon>
        <taxon>Ecdysozoa</taxon>
        <taxon>Arthropoda</taxon>
        <taxon>Hexapoda</taxon>
        <taxon>Insecta</taxon>
        <taxon>Pterygota</taxon>
        <taxon>Neoptera</taxon>
        <taxon>Endopterygota</taxon>
        <taxon>Diptera</taxon>
        <taxon>Nematocera</taxon>
        <taxon>Culicoidea</taxon>
        <taxon>Culicidae</taxon>
        <taxon>Anophelinae</taxon>
        <taxon>Anopheles</taxon>
    </lineage>
</organism>
<evidence type="ECO:0000313" key="13">
    <source>
        <dbReference type="Proteomes" id="UP000030765"/>
    </source>
</evidence>
<dbReference type="GO" id="GO:0005576">
    <property type="term" value="C:extracellular region"/>
    <property type="evidence" value="ECO:0007669"/>
    <property type="project" value="UniProtKB-SubCell"/>
</dbReference>
<dbReference type="OMA" id="VAQHIFV"/>
<evidence type="ECO:0000256" key="9">
    <source>
        <dbReference type="SAM" id="SignalP"/>
    </source>
</evidence>